<dbReference type="Gene3D" id="1.10.630.10">
    <property type="entry name" value="Cytochrome P450"/>
    <property type="match status" value="1"/>
</dbReference>
<dbReference type="SUPFAM" id="SSF48264">
    <property type="entry name" value="Cytochrome P450"/>
    <property type="match status" value="1"/>
</dbReference>
<dbReference type="PRINTS" id="PR00463">
    <property type="entry name" value="EP450I"/>
</dbReference>
<dbReference type="InterPro" id="IPR017972">
    <property type="entry name" value="Cyt_P450_CS"/>
</dbReference>
<evidence type="ECO:0000256" key="6">
    <source>
        <dbReference type="ARBA" id="ARBA00023004"/>
    </source>
</evidence>
<dbReference type="InterPro" id="IPR036396">
    <property type="entry name" value="Cyt_P450_sf"/>
</dbReference>
<feature type="transmembrane region" description="Helical" evidence="9">
    <location>
        <begin position="12"/>
        <end position="33"/>
    </location>
</feature>
<dbReference type="CDD" id="cd11058">
    <property type="entry name" value="CYP60B-like"/>
    <property type="match status" value="1"/>
</dbReference>
<evidence type="ECO:0008006" key="12">
    <source>
        <dbReference type="Google" id="ProtNLM"/>
    </source>
</evidence>
<keyword evidence="6 8" id="KW-0408">Iron</keyword>
<proteinExistence type="inferred from homology"/>
<dbReference type="PROSITE" id="PS00086">
    <property type="entry name" value="CYTOCHROME_P450"/>
    <property type="match status" value="1"/>
</dbReference>
<dbReference type="Proteomes" id="UP001444661">
    <property type="component" value="Unassembled WGS sequence"/>
</dbReference>
<protein>
    <recommendedName>
        <fullName evidence="12">Cytochrome P450 monooxygenase</fullName>
    </recommendedName>
</protein>
<keyword evidence="11" id="KW-1185">Reference proteome</keyword>
<accession>A0ABR1S2R8</accession>
<evidence type="ECO:0000256" key="2">
    <source>
        <dbReference type="ARBA" id="ARBA00010617"/>
    </source>
</evidence>
<keyword evidence="9" id="KW-0472">Membrane</keyword>
<evidence type="ECO:0000256" key="4">
    <source>
        <dbReference type="ARBA" id="ARBA00022723"/>
    </source>
</evidence>
<evidence type="ECO:0000256" key="5">
    <source>
        <dbReference type="ARBA" id="ARBA00023002"/>
    </source>
</evidence>
<dbReference type="PANTHER" id="PTHR24305:SF230">
    <property type="entry name" value="P450, PUTATIVE (EUROFUNG)-RELATED"/>
    <property type="match status" value="1"/>
</dbReference>
<dbReference type="PANTHER" id="PTHR24305">
    <property type="entry name" value="CYTOCHROME P450"/>
    <property type="match status" value="1"/>
</dbReference>
<evidence type="ECO:0000313" key="10">
    <source>
        <dbReference type="EMBL" id="KAK8024507.1"/>
    </source>
</evidence>
<dbReference type="PRINTS" id="PR00385">
    <property type="entry name" value="P450"/>
</dbReference>
<gene>
    <name evidence="10" type="ORF">PG993_012573</name>
</gene>
<evidence type="ECO:0000256" key="7">
    <source>
        <dbReference type="ARBA" id="ARBA00023033"/>
    </source>
</evidence>
<evidence type="ECO:0000256" key="9">
    <source>
        <dbReference type="SAM" id="Phobius"/>
    </source>
</evidence>
<dbReference type="InterPro" id="IPR050121">
    <property type="entry name" value="Cytochrome_P450_monoxygenase"/>
</dbReference>
<keyword evidence="9" id="KW-0812">Transmembrane</keyword>
<dbReference type="EMBL" id="JAQQWK010000011">
    <property type="protein sequence ID" value="KAK8024507.1"/>
    <property type="molecule type" value="Genomic_DNA"/>
</dbReference>
<organism evidence="10 11">
    <name type="scientific">Apiospora rasikravindrae</name>
    <dbReference type="NCBI Taxonomy" id="990691"/>
    <lineage>
        <taxon>Eukaryota</taxon>
        <taxon>Fungi</taxon>
        <taxon>Dikarya</taxon>
        <taxon>Ascomycota</taxon>
        <taxon>Pezizomycotina</taxon>
        <taxon>Sordariomycetes</taxon>
        <taxon>Xylariomycetidae</taxon>
        <taxon>Amphisphaeriales</taxon>
        <taxon>Apiosporaceae</taxon>
        <taxon>Apiospora</taxon>
    </lineage>
</organism>
<keyword evidence="4 8" id="KW-0479">Metal-binding</keyword>
<evidence type="ECO:0000256" key="3">
    <source>
        <dbReference type="ARBA" id="ARBA00022617"/>
    </source>
</evidence>
<dbReference type="InterPro" id="IPR001128">
    <property type="entry name" value="Cyt_P450"/>
</dbReference>
<reference evidence="10 11" key="1">
    <citation type="submission" date="2023-01" db="EMBL/GenBank/DDBJ databases">
        <title>Analysis of 21 Apiospora genomes using comparative genomics revels a genus with tremendous synthesis potential of carbohydrate active enzymes and secondary metabolites.</title>
        <authorList>
            <person name="Sorensen T."/>
        </authorList>
    </citation>
    <scope>NUCLEOTIDE SEQUENCE [LARGE SCALE GENOMIC DNA]</scope>
    <source>
        <strain evidence="10 11">CBS 33761</strain>
    </source>
</reference>
<comment type="caution">
    <text evidence="10">The sequence shown here is derived from an EMBL/GenBank/DDBJ whole genome shotgun (WGS) entry which is preliminary data.</text>
</comment>
<name>A0ABR1S2R8_9PEZI</name>
<comment type="cofactor">
    <cofactor evidence="1">
        <name>heme</name>
        <dbReference type="ChEBI" id="CHEBI:30413"/>
    </cofactor>
</comment>
<keyword evidence="5 8" id="KW-0560">Oxidoreductase</keyword>
<keyword evidence="3 8" id="KW-0349">Heme</keyword>
<evidence type="ECO:0000256" key="8">
    <source>
        <dbReference type="RuleBase" id="RU000461"/>
    </source>
</evidence>
<comment type="similarity">
    <text evidence="2 8">Belongs to the cytochrome P450 family.</text>
</comment>
<evidence type="ECO:0000256" key="1">
    <source>
        <dbReference type="ARBA" id="ARBA00001971"/>
    </source>
</evidence>
<keyword evidence="7 8" id="KW-0503">Monooxygenase</keyword>
<sequence>MTNLKQLGDMKPAHLGLALMGAAASFGIVYFIVLRPLYNLFLHPLRKYPGPKLWAASRLPYLRNWLGGHAPQTILELHHRYGDVVRVAPDELSLLRPDAWKEVMGYIPRGVLENEKDPLIFKGLNVDQSVIGAPRDKHRALRSVLSHGFSASRMIEQQPIIMRYIDLLVERLREKSKTEKGAAQNMVLWYNYATFDIIGDLSFGESFGCLESSSLHPWVAVVFQWLKLNAHMVQYRRTAPWLLDIVDSILGRMATEQVKEHMGYVRSKLTKRLNSVTDRPDFVDSMLRTDKAGLSLTRQQLEENANLFIVAGSETTATTLSFTSWLLLKHPEIMQKVTDELFATFSREDEIDLSSVNQLKYMIAMFEESLRLFPPVPVTVPRITPPGGRQICGDHIPENTKLGVWHYPMYHHADHFAQPEGFHPERWLGDDPRFAHDHKEAFEPFSHGSRNCLGKNLAYAEMRTIMARMLFNFDMRLAEGYENWAEGMEIHNLYEKPPLFIHLTPRGEADRARMRPN</sequence>
<evidence type="ECO:0000313" key="11">
    <source>
        <dbReference type="Proteomes" id="UP001444661"/>
    </source>
</evidence>
<dbReference type="InterPro" id="IPR002401">
    <property type="entry name" value="Cyt_P450_E_grp-I"/>
</dbReference>
<dbReference type="Pfam" id="PF00067">
    <property type="entry name" value="p450"/>
    <property type="match status" value="1"/>
</dbReference>
<keyword evidence="9" id="KW-1133">Transmembrane helix</keyword>